<dbReference type="InterPro" id="IPR036271">
    <property type="entry name" value="Tet_transcr_reg_TetR-rel_C_sf"/>
</dbReference>
<dbReference type="Pfam" id="PF13977">
    <property type="entry name" value="TetR_C_6"/>
    <property type="match status" value="1"/>
</dbReference>
<dbReference type="GO" id="GO:0003700">
    <property type="term" value="F:DNA-binding transcription factor activity"/>
    <property type="evidence" value="ECO:0007669"/>
    <property type="project" value="UniProtKB-UniRule"/>
</dbReference>
<name>A0A4R1XNS4_ACICA</name>
<dbReference type="Proteomes" id="UP000294963">
    <property type="component" value="Unassembled WGS sequence"/>
</dbReference>
<sequence>MSKSRVKPEHVRREEIMQAAFQVVHDEGLSNMTIAKIAKQAGLSTGIVSHHFGDKQGLIDACMLEMLNVLRRKTDQNKSQSADDPVGQLKAIIDSNFDMSQVNSISMRLWLDFWSASKHMPQLHRLQKINDQRLTSNIRHHLLQLLSPEQAELGAIGLAAMIDGLWLRGSLIGNADQDFNVQQARDLAYHYLDMLIAHSKSTDSKPIHSS</sequence>
<dbReference type="PANTHER" id="PTHR43479:SF11">
    <property type="entry name" value="ACREF_ENVCD OPERON REPRESSOR-RELATED"/>
    <property type="match status" value="1"/>
</dbReference>
<comment type="function">
    <text evidence="6">Repressor involved in the biosynthesis of the osmoprotectant glycine betaine. It represses transcription of the choline transporter BetT and the genes of BetAB involved in the synthesis of glycine betaine.</text>
</comment>
<dbReference type="InterPro" id="IPR039538">
    <property type="entry name" value="BetI_C"/>
</dbReference>
<dbReference type="UniPathway" id="UPA00529"/>
<evidence type="ECO:0000256" key="5">
    <source>
        <dbReference type="ARBA" id="ARBA00023163"/>
    </source>
</evidence>
<dbReference type="Gene3D" id="1.10.357.10">
    <property type="entry name" value="Tetracycline Repressor, domain 2"/>
    <property type="match status" value="1"/>
</dbReference>
<dbReference type="NCBIfam" id="NF001978">
    <property type="entry name" value="PRK00767.1"/>
    <property type="match status" value="1"/>
</dbReference>
<dbReference type="InterPro" id="IPR017757">
    <property type="entry name" value="Tscrpt_rep_BetI"/>
</dbReference>
<dbReference type="GO" id="GO:0019285">
    <property type="term" value="P:glycine betaine biosynthetic process from choline"/>
    <property type="evidence" value="ECO:0007669"/>
    <property type="project" value="UniProtKB-UniRule"/>
</dbReference>
<keyword evidence="11" id="KW-1185">Reference proteome</keyword>
<dbReference type="InterPro" id="IPR009057">
    <property type="entry name" value="Homeodomain-like_sf"/>
</dbReference>
<keyword evidence="5 7" id="KW-0804">Transcription</keyword>
<keyword evidence="2 7" id="KW-0678">Repressor</keyword>
<evidence type="ECO:0000256" key="8">
    <source>
        <dbReference type="PROSITE-ProRule" id="PRU00335"/>
    </source>
</evidence>
<proteinExistence type="inferred from homology"/>
<dbReference type="PANTHER" id="PTHR43479">
    <property type="entry name" value="ACREF/ENVCD OPERON REPRESSOR-RELATED"/>
    <property type="match status" value="1"/>
</dbReference>
<dbReference type="PROSITE" id="PS01081">
    <property type="entry name" value="HTH_TETR_1"/>
    <property type="match status" value="1"/>
</dbReference>
<comment type="function">
    <text evidence="7">Repressor involved in choline regulation of the bet genes.</text>
</comment>
<evidence type="ECO:0000256" key="7">
    <source>
        <dbReference type="HAMAP-Rule" id="MF_00768"/>
    </source>
</evidence>
<dbReference type="SUPFAM" id="SSF46689">
    <property type="entry name" value="Homeodomain-like"/>
    <property type="match status" value="1"/>
</dbReference>
<dbReference type="OrthoDB" id="7618612at2"/>
<evidence type="ECO:0000256" key="1">
    <source>
        <dbReference type="ARBA" id="ARBA00004719"/>
    </source>
</evidence>
<evidence type="ECO:0000313" key="10">
    <source>
        <dbReference type="EMBL" id="TCM65784.1"/>
    </source>
</evidence>
<protein>
    <recommendedName>
        <fullName evidence="7">HTH-type transcriptional regulator BetI</fullName>
    </recommendedName>
</protein>
<dbReference type="InterPro" id="IPR050624">
    <property type="entry name" value="HTH-type_Tx_Regulator"/>
</dbReference>
<dbReference type="Pfam" id="PF00440">
    <property type="entry name" value="TetR_N"/>
    <property type="match status" value="1"/>
</dbReference>
<comment type="pathway">
    <text evidence="1 7">Amine and polyamine biosynthesis; betaine biosynthesis via choline pathway [regulation].</text>
</comment>
<dbReference type="NCBIfam" id="TIGR03384">
    <property type="entry name" value="betaine_BetI"/>
    <property type="match status" value="1"/>
</dbReference>
<accession>A0A4R1XNS4</accession>
<dbReference type="SUPFAM" id="SSF48498">
    <property type="entry name" value="Tetracyclin repressor-like, C-terminal domain"/>
    <property type="match status" value="1"/>
</dbReference>
<evidence type="ECO:0000256" key="3">
    <source>
        <dbReference type="ARBA" id="ARBA00023015"/>
    </source>
</evidence>
<dbReference type="InterPro" id="IPR023772">
    <property type="entry name" value="DNA-bd_HTH_TetR-type_CS"/>
</dbReference>
<evidence type="ECO:0000256" key="4">
    <source>
        <dbReference type="ARBA" id="ARBA00023125"/>
    </source>
</evidence>
<evidence type="ECO:0000259" key="9">
    <source>
        <dbReference type="PROSITE" id="PS50977"/>
    </source>
</evidence>
<dbReference type="PROSITE" id="PS50977">
    <property type="entry name" value="HTH_TETR_2"/>
    <property type="match status" value="1"/>
</dbReference>
<comment type="caution">
    <text evidence="10">The sequence shown here is derived from an EMBL/GenBank/DDBJ whole genome shotgun (WGS) entry which is preliminary data.</text>
</comment>
<keyword evidence="3 7" id="KW-0805">Transcription regulation</keyword>
<reference evidence="10 11" key="1">
    <citation type="submission" date="2019-03" db="EMBL/GenBank/DDBJ databases">
        <title>Genomic analyses of the natural microbiome of Caenorhabditis elegans.</title>
        <authorList>
            <person name="Samuel B."/>
        </authorList>
    </citation>
    <scope>NUCLEOTIDE SEQUENCE [LARGE SCALE GENOMIC DNA]</scope>
    <source>
        <strain evidence="10 11">JUb89</strain>
    </source>
</reference>
<dbReference type="InterPro" id="IPR001647">
    <property type="entry name" value="HTH_TetR"/>
</dbReference>
<evidence type="ECO:0000256" key="6">
    <source>
        <dbReference type="ARBA" id="ARBA00024936"/>
    </source>
</evidence>
<dbReference type="EMBL" id="SLVJ01000014">
    <property type="protein sequence ID" value="TCM65784.1"/>
    <property type="molecule type" value="Genomic_DNA"/>
</dbReference>
<dbReference type="PRINTS" id="PR00455">
    <property type="entry name" value="HTHTETR"/>
</dbReference>
<dbReference type="GO" id="GO:0045892">
    <property type="term" value="P:negative regulation of DNA-templated transcription"/>
    <property type="evidence" value="ECO:0007669"/>
    <property type="project" value="UniProtKB-UniRule"/>
</dbReference>
<dbReference type="HAMAP" id="MF_00768">
    <property type="entry name" value="HTH_type_BetI"/>
    <property type="match status" value="1"/>
</dbReference>
<evidence type="ECO:0000313" key="11">
    <source>
        <dbReference type="Proteomes" id="UP000294963"/>
    </source>
</evidence>
<feature type="DNA-binding region" description="H-T-H motif" evidence="7 8">
    <location>
        <begin position="33"/>
        <end position="52"/>
    </location>
</feature>
<dbReference type="AlphaFoldDB" id="A0A4R1XNS4"/>
<organism evidence="10 11">
    <name type="scientific">Acinetobacter calcoaceticus</name>
    <dbReference type="NCBI Taxonomy" id="471"/>
    <lineage>
        <taxon>Bacteria</taxon>
        <taxon>Pseudomonadati</taxon>
        <taxon>Pseudomonadota</taxon>
        <taxon>Gammaproteobacteria</taxon>
        <taxon>Moraxellales</taxon>
        <taxon>Moraxellaceae</taxon>
        <taxon>Acinetobacter</taxon>
        <taxon>Acinetobacter calcoaceticus/baumannii complex</taxon>
    </lineage>
</organism>
<dbReference type="GO" id="GO:0003677">
    <property type="term" value="F:DNA binding"/>
    <property type="evidence" value="ECO:0007669"/>
    <property type="project" value="UniProtKB-UniRule"/>
</dbReference>
<evidence type="ECO:0000256" key="2">
    <source>
        <dbReference type="ARBA" id="ARBA00022491"/>
    </source>
</evidence>
<keyword evidence="4 7" id="KW-0238">DNA-binding</keyword>
<gene>
    <name evidence="7" type="primary">betI</name>
    <name evidence="10" type="ORF">EC844_11421</name>
</gene>
<feature type="domain" description="HTH tetR-type" evidence="9">
    <location>
        <begin position="10"/>
        <end position="70"/>
    </location>
</feature>